<dbReference type="Proteomes" id="UP001140234">
    <property type="component" value="Unassembled WGS sequence"/>
</dbReference>
<evidence type="ECO:0000313" key="2">
    <source>
        <dbReference type="Proteomes" id="UP001140234"/>
    </source>
</evidence>
<protein>
    <submittedName>
        <fullName evidence="1">Uncharacterized protein</fullName>
    </submittedName>
</protein>
<proteinExistence type="predicted"/>
<organism evidence="1 2">
    <name type="scientific">Coemansia nantahalensis</name>
    <dbReference type="NCBI Taxonomy" id="2789366"/>
    <lineage>
        <taxon>Eukaryota</taxon>
        <taxon>Fungi</taxon>
        <taxon>Fungi incertae sedis</taxon>
        <taxon>Zoopagomycota</taxon>
        <taxon>Kickxellomycotina</taxon>
        <taxon>Kickxellomycetes</taxon>
        <taxon>Kickxellales</taxon>
        <taxon>Kickxellaceae</taxon>
        <taxon>Coemansia</taxon>
    </lineage>
</organism>
<accession>A0ACC1JJH0</accession>
<comment type="caution">
    <text evidence="1">The sequence shown here is derived from an EMBL/GenBank/DDBJ whole genome shotgun (WGS) entry which is preliminary data.</text>
</comment>
<sequence length="145" mass="15292">MAKIVLPAVLSMWEQEDDKMVVTQTCTELCLTMKAVGPAVVVGYASEISCRLLEIFEKKALCQTVDFEDDDEDAPDEDELAELDSLLVCAAADCVAALADVFGGAFEPTMDTFLPHIARYTVSGGPLTLGGPNGALEAASIVSGC</sequence>
<dbReference type="EMBL" id="JANBUJ010003969">
    <property type="protein sequence ID" value="KAJ2758903.1"/>
    <property type="molecule type" value="Genomic_DNA"/>
</dbReference>
<keyword evidence="2" id="KW-1185">Reference proteome</keyword>
<gene>
    <name evidence="1" type="ORF">IWQ57_006698</name>
</gene>
<reference evidence="1" key="1">
    <citation type="submission" date="2022-07" db="EMBL/GenBank/DDBJ databases">
        <title>Phylogenomic reconstructions and comparative analyses of Kickxellomycotina fungi.</title>
        <authorList>
            <person name="Reynolds N.K."/>
            <person name="Stajich J.E."/>
            <person name="Barry K."/>
            <person name="Grigoriev I.V."/>
            <person name="Crous P."/>
            <person name="Smith M.E."/>
        </authorList>
    </citation>
    <scope>NUCLEOTIDE SEQUENCE</scope>
    <source>
        <strain evidence="1">CBS 109366</strain>
    </source>
</reference>
<name>A0ACC1JJH0_9FUNG</name>
<evidence type="ECO:0000313" key="1">
    <source>
        <dbReference type="EMBL" id="KAJ2758903.1"/>
    </source>
</evidence>